<dbReference type="InterPro" id="IPR036451">
    <property type="entry name" value="CblAdoTrfase-like_sf"/>
</dbReference>
<dbReference type="Gene3D" id="1.20.1200.10">
    <property type="entry name" value="Cobalamin adenosyltransferase-like"/>
    <property type="match status" value="1"/>
</dbReference>
<evidence type="ECO:0000256" key="2">
    <source>
        <dbReference type="ARBA" id="ARBA00022741"/>
    </source>
</evidence>
<gene>
    <name evidence="5" type="primary">yvqK_4</name>
    <name evidence="5" type="ORF">SDC9_12220</name>
</gene>
<feature type="domain" description="Cobalamin adenosyltransferase-like" evidence="4">
    <location>
        <begin position="3"/>
        <end position="162"/>
    </location>
</feature>
<dbReference type="GO" id="GO:0005524">
    <property type="term" value="F:ATP binding"/>
    <property type="evidence" value="ECO:0007669"/>
    <property type="project" value="UniProtKB-KW"/>
</dbReference>
<keyword evidence="2" id="KW-0547">Nucleotide-binding</keyword>
<name>A0A644TJE0_9ZZZZ</name>
<accession>A0A644TJE0</accession>
<dbReference type="Pfam" id="PF01923">
    <property type="entry name" value="Cob_adeno_trans"/>
    <property type="match status" value="1"/>
</dbReference>
<keyword evidence="1 5" id="KW-0808">Transferase</keyword>
<evidence type="ECO:0000256" key="1">
    <source>
        <dbReference type="ARBA" id="ARBA00022679"/>
    </source>
</evidence>
<dbReference type="GO" id="GO:0008817">
    <property type="term" value="F:corrinoid adenosyltransferase activity"/>
    <property type="evidence" value="ECO:0007669"/>
    <property type="project" value="UniProtKB-EC"/>
</dbReference>
<sequence>MSIVTKTGDQGDTSLWSEERVGKDDLRVEAYGTIDEFSSNLGVARHLCLQDDVLYAIEDIQRLCFRIAGELASKANPFDRPIKPSDEAVVSAKIQTLEERILLTGFVLPGMTQGSAALDVARTVLRRAERRIVALSRKEPVSPELMRLVNRLSDYIFMLARAEEKAAGTLRFF</sequence>
<dbReference type="NCBIfam" id="TIGR00636">
    <property type="entry name" value="PduO_Nterm"/>
    <property type="match status" value="1"/>
</dbReference>
<dbReference type="PANTHER" id="PTHR12213:SF0">
    <property type="entry name" value="CORRINOID ADENOSYLTRANSFERASE MMAB"/>
    <property type="match status" value="1"/>
</dbReference>
<dbReference type="SUPFAM" id="SSF89028">
    <property type="entry name" value="Cobalamin adenosyltransferase-like"/>
    <property type="match status" value="1"/>
</dbReference>
<evidence type="ECO:0000256" key="3">
    <source>
        <dbReference type="ARBA" id="ARBA00022840"/>
    </source>
</evidence>
<dbReference type="EMBL" id="VSSQ01000032">
    <property type="protein sequence ID" value="MPL66537.1"/>
    <property type="molecule type" value="Genomic_DNA"/>
</dbReference>
<organism evidence="5">
    <name type="scientific">bioreactor metagenome</name>
    <dbReference type="NCBI Taxonomy" id="1076179"/>
    <lineage>
        <taxon>unclassified sequences</taxon>
        <taxon>metagenomes</taxon>
        <taxon>ecological metagenomes</taxon>
    </lineage>
</organism>
<dbReference type="InterPro" id="IPR016030">
    <property type="entry name" value="CblAdoTrfase-like"/>
</dbReference>
<protein>
    <submittedName>
        <fullName evidence="5">Cob(I)yrinic acid a,c-diamide adenosyltransferase</fullName>
        <ecNumber evidence="5">2.5.1.17</ecNumber>
    </submittedName>
</protein>
<evidence type="ECO:0000313" key="5">
    <source>
        <dbReference type="EMBL" id="MPL66537.1"/>
    </source>
</evidence>
<dbReference type="InterPro" id="IPR029499">
    <property type="entry name" value="PduO-typ"/>
</dbReference>
<evidence type="ECO:0000259" key="4">
    <source>
        <dbReference type="Pfam" id="PF01923"/>
    </source>
</evidence>
<comment type="caution">
    <text evidence="5">The sequence shown here is derived from an EMBL/GenBank/DDBJ whole genome shotgun (WGS) entry which is preliminary data.</text>
</comment>
<proteinExistence type="predicted"/>
<dbReference type="AlphaFoldDB" id="A0A644TJE0"/>
<dbReference type="PANTHER" id="PTHR12213">
    <property type="entry name" value="CORRINOID ADENOSYLTRANSFERASE"/>
    <property type="match status" value="1"/>
</dbReference>
<reference evidence="5" key="1">
    <citation type="submission" date="2019-08" db="EMBL/GenBank/DDBJ databases">
        <authorList>
            <person name="Kucharzyk K."/>
            <person name="Murdoch R.W."/>
            <person name="Higgins S."/>
            <person name="Loffler F."/>
        </authorList>
    </citation>
    <scope>NUCLEOTIDE SEQUENCE</scope>
</reference>
<keyword evidence="3" id="KW-0067">ATP-binding</keyword>
<dbReference type="EC" id="2.5.1.17" evidence="5"/>